<evidence type="ECO:0000313" key="2">
    <source>
        <dbReference type="Proteomes" id="UP001367508"/>
    </source>
</evidence>
<sequence length="180" mass="20395">MSPLPYWKVIGLLPWPKVRFTLLTVASRFHKIKIVSGSWLMSLQGFKHRTLHFARMIEPGLGFSESDPEILHLSDNVPILVNAQSQIEKIPDLVLVSVAQGSELSGHWCNLLRLSCYSSIVVIEISSKMSCRELDQEPNLDDVNSREYECSFYLQMKMEPNLSEIDSGNVKVFFLVLLAA</sequence>
<dbReference type="AlphaFoldDB" id="A0AAN9N3B1"/>
<evidence type="ECO:0000313" key="1">
    <source>
        <dbReference type="EMBL" id="KAK7362483.1"/>
    </source>
</evidence>
<reference evidence="1 2" key="1">
    <citation type="submission" date="2024-01" db="EMBL/GenBank/DDBJ databases">
        <title>The genomes of 5 underutilized Papilionoideae crops provide insights into root nodulation and disease resistanc.</title>
        <authorList>
            <person name="Jiang F."/>
        </authorList>
    </citation>
    <scope>NUCLEOTIDE SEQUENCE [LARGE SCALE GENOMIC DNA]</scope>
    <source>
        <strain evidence="1">LVBAO_FW01</strain>
        <tissue evidence="1">Leaves</tissue>
    </source>
</reference>
<protein>
    <submittedName>
        <fullName evidence="1">Uncharacterized protein</fullName>
    </submittedName>
</protein>
<keyword evidence="2" id="KW-1185">Reference proteome</keyword>
<accession>A0AAN9N3B1</accession>
<organism evidence="1 2">
    <name type="scientific">Canavalia gladiata</name>
    <name type="common">Sword bean</name>
    <name type="synonym">Dolichos gladiatus</name>
    <dbReference type="NCBI Taxonomy" id="3824"/>
    <lineage>
        <taxon>Eukaryota</taxon>
        <taxon>Viridiplantae</taxon>
        <taxon>Streptophyta</taxon>
        <taxon>Embryophyta</taxon>
        <taxon>Tracheophyta</taxon>
        <taxon>Spermatophyta</taxon>
        <taxon>Magnoliopsida</taxon>
        <taxon>eudicotyledons</taxon>
        <taxon>Gunneridae</taxon>
        <taxon>Pentapetalae</taxon>
        <taxon>rosids</taxon>
        <taxon>fabids</taxon>
        <taxon>Fabales</taxon>
        <taxon>Fabaceae</taxon>
        <taxon>Papilionoideae</taxon>
        <taxon>50 kb inversion clade</taxon>
        <taxon>NPAAA clade</taxon>
        <taxon>indigoferoid/millettioid clade</taxon>
        <taxon>Phaseoleae</taxon>
        <taxon>Canavalia</taxon>
    </lineage>
</organism>
<gene>
    <name evidence="1" type="ORF">VNO77_04598</name>
</gene>
<dbReference type="Proteomes" id="UP001367508">
    <property type="component" value="Unassembled WGS sequence"/>
</dbReference>
<name>A0AAN9N3B1_CANGL</name>
<proteinExistence type="predicted"/>
<dbReference type="EMBL" id="JAYMYQ010000001">
    <property type="protein sequence ID" value="KAK7362483.1"/>
    <property type="molecule type" value="Genomic_DNA"/>
</dbReference>
<comment type="caution">
    <text evidence="1">The sequence shown here is derived from an EMBL/GenBank/DDBJ whole genome shotgun (WGS) entry which is preliminary data.</text>
</comment>